<feature type="transmembrane region" description="Helical" evidence="6">
    <location>
        <begin position="116"/>
        <end position="138"/>
    </location>
</feature>
<dbReference type="InterPro" id="IPR020846">
    <property type="entry name" value="MFS_dom"/>
</dbReference>
<dbReference type="InterPro" id="IPR036259">
    <property type="entry name" value="MFS_trans_sf"/>
</dbReference>
<feature type="domain" description="Major facilitator superfamily (MFS) profile" evidence="7">
    <location>
        <begin position="79"/>
        <end position="527"/>
    </location>
</feature>
<keyword evidence="4 6" id="KW-1133">Transmembrane helix</keyword>
<evidence type="ECO:0000259" key="7">
    <source>
        <dbReference type="PROSITE" id="PS50850"/>
    </source>
</evidence>
<evidence type="ECO:0000256" key="2">
    <source>
        <dbReference type="ARBA" id="ARBA00022448"/>
    </source>
</evidence>
<protein>
    <submittedName>
        <fullName evidence="9">Major facilitator superfamily domain-containing protein 8</fullName>
    </submittedName>
</protein>
<proteinExistence type="predicted"/>
<keyword evidence="8" id="KW-1185">Reference proteome</keyword>
<feature type="transmembrane region" description="Helical" evidence="6">
    <location>
        <begin position="213"/>
        <end position="231"/>
    </location>
</feature>
<feature type="transmembrane region" description="Helical" evidence="6">
    <location>
        <begin position="503"/>
        <end position="527"/>
    </location>
</feature>
<evidence type="ECO:0000313" key="9">
    <source>
        <dbReference type="RefSeq" id="XP_065655278.1"/>
    </source>
</evidence>
<keyword evidence="3 6" id="KW-0812">Transmembrane</keyword>
<comment type="subcellular location">
    <subcellularLocation>
        <location evidence="1">Endomembrane system</location>
        <topology evidence="1">Multi-pass membrane protein</topology>
    </subcellularLocation>
</comment>
<accession>A0ABM4C192</accession>
<dbReference type="Pfam" id="PF07690">
    <property type="entry name" value="MFS_1"/>
    <property type="match status" value="1"/>
</dbReference>
<evidence type="ECO:0000256" key="4">
    <source>
        <dbReference type="ARBA" id="ARBA00022989"/>
    </source>
</evidence>
<evidence type="ECO:0000256" key="1">
    <source>
        <dbReference type="ARBA" id="ARBA00004127"/>
    </source>
</evidence>
<evidence type="ECO:0000313" key="8">
    <source>
        <dbReference type="Proteomes" id="UP001652625"/>
    </source>
</evidence>
<dbReference type="Proteomes" id="UP001652625">
    <property type="component" value="Chromosome 06"/>
</dbReference>
<dbReference type="PANTHER" id="PTHR23510:SF3">
    <property type="entry name" value="MAJOR FACILITATOR SUPERFAMILY DOMAIN-CONTAINING PROTEIN 8"/>
    <property type="match status" value="1"/>
</dbReference>
<dbReference type="CDD" id="cd17326">
    <property type="entry name" value="MFS_MFSD8"/>
    <property type="match status" value="1"/>
</dbReference>
<feature type="transmembrane region" description="Helical" evidence="6">
    <location>
        <begin position="381"/>
        <end position="399"/>
    </location>
</feature>
<feature type="transmembrane region" description="Helical" evidence="6">
    <location>
        <begin position="171"/>
        <end position="192"/>
    </location>
</feature>
<dbReference type="PANTHER" id="PTHR23510">
    <property type="entry name" value="INNER MEMBRANE TRANSPORT PROTEIN YAJR"/>
    <property type="match status" value="1"/>
</dbReference>
<evidence type="ECO:0000256" key="6">
    <source>
        <dbReference type="SAM" id="Phobius"/>
    </source>
</evidence>
<feature type="transmembrane region" description="Helical" evidence="6">
    <location>
        <begin position="82"/>
        <end position="104"/>
    </location>
</feature>
<keyword evidence="5 6" id="KW-0472">Membrane</keyword>
<feature type="transmembrane region" description="Helical" evidence="6">
    <location>
        <begin position="476"/>
        <end position="497"/>
    </location>
</feature>
<gene>
    <name evidence="9" type="primary">LOC100204956</name>
</gene>
<feature type="transmembrane region" description="Helical" evidence="6">
    <location>
        <begin position="145"/>
        <end position="165"/>
    </location>
</feature>
<dbReference type="PROSITE" id="PS50850">
    <property type="entry name" value="MFS"/>
    <property type="match status" value="1"/>
</dbReference>
<feature type="transmembrane region" description="Helical" evidence="6">
    <location>
        <begin position="251"/>
        <end position="273"/>
    </location>
</feature>
<dbReference type="RefSeq" id="XP_065655278.1">
    <property type="nucleotide sequence ID" value="XM_065799206.1"/>
</dbReference>
<evidence type="ECO:0000256" key="3">
    <source>
        <dbReference type="ARBA" id="ARBA00022692"/>
    </source>
</evidence>
<organism evidence="8 9">
    <name type="scientific">Hydra vulgaris</name>
    <name type="common">Hydra</name>
    <name type="synonym">Hydra attenuata</name>
    <dbReference type="NCBI Taxonomy" id="6087"/>
    <lineage>
        <taxon>Eukaryota</taxon>
        <taxon>Metazoa</taxon>
        <taxon>Cnidaria</taxon>
        <taxon>Hydrozoa</taxon>
        <taxon>Hydroidolina</taxon>
        <taxon>Anthoathecata</taxon>
        <taxon>Aplanulata</taxon>
        <taxon>Hydridae</taxon>
        <taxon>Hydra</taxon>
    </lineage>
</organism>
<dbReference type="InterPro" id="IPR051068">
    <property type="entry name" value="MFS_Domain-Containing_Protein"/>
</dbReference>
<dbReference type="SUPFAM" id="SSF103473">
    <property type="entry name" value="MFS general substrate transporter"/>
    <property type="match status" value="1"/>
</dbReference>
<name>A0ABM4C192_HYDVU</name>
<feature type="transmembrane region" description="Helical" evidence="6">
    <location>
        <begin position="309"/>
        <end position="327"/>
    </location>
</feature>
<dbReference type="Gene3D" id="1.20.1250.20">
    <property type="entry name" value="MFS general substrate transporter like domains"/>
    <property type="match status" value="1"/>
</dbReference>
<reference evidence="9" key="1">
    <citation type="submission" date="2025-08" db="UniProtKB">
        <authorList>
            <consortium name="RefSeq"/>
        </authorList>
    </citation>
    <scope>IDENTIFICATION</scope>
</reference>
<sequence>MALFFFFRRVYIVGDNINLNYIVFIINLNVAEFETHKKLFAARFQLKYIFSNRGMKLFRKKIQAAKVEAKEDKKKRWRSIKILYMTMFFDSLSFSIVLASIYPYMVKIDSNITPIYIGWANIGFQLGGILVDFFMGYLTNKLGSTIPLLLSLIFFGFGNLFYGYAQSCGKYGISMVIFSRTIIGLSTGTNVVSRAVAAEATTLKERTKVMSRMSVAQGLGFSFGPIAQLLAVPLGHNGIDIPALKIHLNVYTAPAFASIFVTALNVVIVLFWYDEHQVDIYKDQENDTSVQMFKDICENNNTKLSRNTTGIIVNIIVYFAVQNAFAVQETILAPLSMDMFSWNGEQATLWVSCLFLAAGVIAIVSFIAADLLEKRFNERNLLLVGLVLIFLGFTVYLPWGSKTPLIKEINTSTNNTLHVGCPAEYKWCKNTPQIYLAQVILGMVLLSIGYPLTIVFIASIYSKVLSSKPQGVMQSFLGASGGLARTVGPSLVTFMYIEHGPRYTFLSANGFILLSIILFIFSYKILIPYHLFIVKKKENNLLFTDESLLENNWNQKSETEFTCFDQDENNIKSKEMRLLS</sequence>
<dbReference type="GeneID" id="100204956"/>
<evidence type="ECO:0000256" key="5">
    <source>
        <dbReference type="ARBA" id="ARBA00023136"/>
    </source>
</evidence>
<keyword evidence="2" id="KW-0813">Transport</keyword>
<dbReference type="InterPro" id="IPR011701">
    <property type="entry name" value="MFS"/>
</dbReference>
<feature type="transmembrane region" description="Helical" evidence="6">
    <location>
        <begin position="435"/>
        <end position="464"/>
    </location>
</feature>
<feature type="transmembrane region" description="Helical" evidence="6">
    <location>
        <begin position="347"/>
        <end position="369"/>
    </location>
</feature>